<dbReference type="SMART" id="SM00382">
    <property type="entry name" value="AAA"/>
    <property type="match status" value="1"/>
</dbReference>
<name>A0A316A2L8_9ACTN</name>
<dbReference type="InterPro" id="IPR017871">
    <property type="entry name" value="ABC_transporter-like_CS"/>
</dbReference>
<dbReference type="Proteomes" id="UP000245469">
    <property type="component" value="Unassembled WGS sequence"/>
</dbReference>
<proteinExistence type="inferred from homology"/>
<keyword evidence="3" id="KW-0547">Nucleotide-binding</keyword>
<dbReference type="Pfam" id="PF00005">
    <property type="entry name" value="ABC_tran"/>
    <property type="match status" value="1"/>
</dbReference>
<dbReference type="RefSeq" id="WP_109775499.1">
    <property type="nucleotide sequence ID" value="NZ_QGDQ01000021.1"/>
</dbReference>
<dbReference type="AlphaFoldDB" id="A0A316A2L8"/>
<evidence type="ECO:0000256" key="3">
    <source>
        <dbReference type="ARBA" id="ARBA00022741"/>
    </source>
</evidence>
<comment type="caution">
    <text evidence="7">The sequence shown here is derived from an EMBL/GenBank/DDBJ whole genome shotgun (WGS) entry which is preliminary data.</text>
</comment>
<dbReference type="GO" id="GO:0015658">
    <property type="term" value="F:branched-chain amino acid transmembrane transporter activity"/>
    <property type="evidence" value="ECO:0007669"/>
    <property type="project" value="InterPro"/>
</dbReference>
<dbReference type="GO" id="GO:0005524">
    <property type="term" value="F:ATP binding"/>
    <property type="evidence" value="ECO:0007669"/>
    <property type="project" value="UniProtKB-KW"/>
</dbReference>
<keyword evidence="4 7" id="KW-0067">ATP-binding</keyword>
<dbReference type="PROSITE" id="PS00211">
    <property type="entry name" value="ABC_TRANSPORTER_1"/>
    <property type="match status" value="1"/>
</dbReference>
<dbReference type="EMBL" id="QGDQ01000021">
    <property type="protein sequence ID" value="PWJ51220.1"/>
    <property type="molecule type" value="Genomic_DNA"/>
</dbReference>
<dbReference type="InterPro" id="IPR030660">
    <property type="entry name" value="ABC_branched_ATPase_LivF/BraG"/>
</dbReference>
<dbReference type="InterPro" id="IPR027417">
    <property type="entry name" value="P-loop_NTPase"/>
</dbReference>
<evidence type="ECO:0000256" key="2">
    <source>
        <dbReference type="ARBA" id="ARBA00022448"/>
    </source>
</evidence>
<evidence type="ECO:0000313" key="7">
    <source>
        <dbReference type="EMBL" id="PWJ51220.1"/>
    </source>
</evidence>
<evidence type="ECO:0000256" key="4">
    <source>
        <dbReference type="ARBA" id="ARBA00022840"/>
    </source>
</evidence>
<keyword evidence="2" id="KW-0813">Transport</keyword>
<dbReference type="PIRSF" id="PIRSF039137">
    <property type="entry name" value="ABC_branched_ATPase"/>
    <property type="match status" value="1"/>
</dbReference>
<dbReference type="GO" id="GO:0015807">
    <property type="term" value="P:L-amino acid transport"/>
    <property type="evidence" value="ECO:0007669"/>
    <property type="project" value="TreeGrafter"/>
</dbReference>
<keyword evidence="8" id="KW-1185">Reference proteome</keyword>
<protein>
    <submittedName>
        <fullName evidence="7">Amino acid/amide ABC transporter ATP-binding protein 2 (HAAT family)</fullName>
    </submittedName>
</protein>
<dbReference type="Gene3D" id="3.40.50.300">
    <property type="entry name" value="P-loop containing nucleotide triphosphate hydrolases"/>
    <property type="match status" value="1"/>
</dbReference>
<evidence type="ECO:0000313" key="8">
    <source>
        <dbReference type="Proteomes" id="UP000245469"/>
    </source>
</evidence>
<reference evidence="7 8" key="1">
    <citation type="submission" date="2018-03" db="EMBL/GenBank/DDBJ databases">
        <title>Genomic Encyclopedia of Archaeal and Bacterial Type Strains, Phase II (KMG-II): from individual species to whole genera.</title>
        <authorList>
            <person name="Goeker M."/>
        </authorList>
    </citation>
    <scope>NUCLEOTIDE SEQUENCE [LARGE SCALE GENOMIC DNA]</scope>
    <source>
        <strain evidence="7 8">DSM 44889</strain>
    </source>
</reference>
<dbReference type="InterPro" id="IPR003439">
    <property type="entry name" value="ABC_transporter-like_ATP-bd"/>
</dbReference>
<dbReference type="CDD" id="cd03224">
    <property type="entry name" value="ABC_TM1139_LivF_branched"/>
    <property type="match status" value="1"/>
</dbReference>
<accession>A0A316A2L8</accession>
<dbReference type="GO" id="GO:0016887">
    <property type="term" value="F:ATP hydrolysis activity"/>
    <property type="evidence" value="ECO:0007669"/>
    <property type="project" value="InterPro"/>
</dbReference>
<dbReference type="PANTHER" id="PTHR43820">
    <property type="entry name" value="HIGH-AFFINITY BRANCHED-CHAIN AMINO ACID TRANSPORT ATP-BINDING PROTEIN LIVF"/>
    <property type="match status" value="1"/>
</dbReference>
<keyword evidence="5" id="KW-0029">Amino-acid transport</keyword>
<evidence type="ECO:0000256" key="5">
    <source>
        <dbReference type="ARBA" id="ARBA00022970"/>
    </source>
</evidence>
<gene>
    <name evidence="7" type="ORF">BXY45_12198</name>
</gene>
<evidence type="ECO:0000259" key="6">
    <source>
        <dbReference type="PROSITE" id="PS50893"/>
    </source>
</evidence>
<dbReference type="InterPro" id="IPR003593">
    <property type="entry name" value="AAA+_ATPase"/>
</dbReference>
<dbReference type="SUPFAM" id="SSF52540">
    <property type="entry name" value="P-loop containing nucleoside triphosphate hydrolases"/>
    <property type="match status" value="1"/>
</dbReference>
<dbReference type="PROSITE" id="PS50893">
    <property type="entry name" value="ABC_TRANSPORTER_2"/>
    <property type="match status" value="1"/>
</dbReference>
<evidence type="ECO:0000256" key="1">
    <source>
        <dbReference type="ARBA" id="ARBA00005417"/>
    </source>
</evidence>
<dbReference type="InterPro" id="IPR052156">
    <property type="entry name" value="BCAA_Transport_ATP-bd_LivF"/>
</dbReference>
<dbReference type="PANTHER" id="PTHR43820:SF4">
    <property type="entry name" value="HIGH-AFFINITY BRANCHED-CHAIN AMINO ACID TRANSPORT ATP-BINDING PROTEIN LIVF"/>
    <property type="match status" value="1"/>
</dbReference>
<organism evidence="7 8">
    <name type="scientific">Quadrisphaera granulorum</name>
    <dbReference type="NCBI Taxonomy" id="317664"/>
    <lineage>
        <taxon>Bacteria</taxon>
        <taxon>Bacillati</taxon>
        <taxon>Actinomycetota</taxon>
        <taxon>Actinomycetes</taxon>
        <taxon>Kineosporiales</taxon>
        <taxon>Kineosporiaceae</taxon>
        <taxon>Quadrisphaera</taxon>
    </lineage>
</organism>
<comment type="similarity">
    <text evidence="1">Belongs to the ABC transporter superfamily.</text>
</comment>
<sequence>MSTTTEQAAPPARGGGKEPVLELRGISVSYGSITAVRDLSLEVYPGEIVTLIGSNGAGKSTTLRTISGLLRPRTGDVVFEGNSITGVPGHEVVKRGICHSPEGRKIFQRMTVSENLDLGAFTRKDKEKIAEDRENVLELFPRLRERIDQKAGTMSGGEQQMLAVARALLGNPRVLLLDEPSMGLAPVLVDVIFETIERIRQQGVTVLLVEQNALAALEIADYAYVLESGTLSLQGPAAQLLDDPSVTAAYLGGH</sequence>
<feature type="domain" description="ABC transporter" evidence="6">
    <location>
        <begin position="21"/>
        <end position="253"/>
    </location>
</feature>
<dbReference type="OrthoDB" id="3463137at2"/>